<reference evidence="2 3" key="1">
    <citation type="submission" date="2018-07" db="EMBL/GenBank/DDBJ databases">
        <title>Genomic Encyclopedia of Type Strains, Phase IV (KMG-IV): sequencing the most valuable type-strain genomes for metagenomic binning, comparative biology and taxonomic classification.</title>
        <authorList>
            <person name="Goeker M."/>
        </authorList>
    </citation>
    <scope>NUCLEOTIDE SEQUENCE [LARGE SCALE GENOMIC DNA]</scope>
    <source>
        <strain evidence="2 3">DSM 21410</strain>
    </source>
</reference>
<sequence length="431" mass="46819">SDTVLPVVCFSSCSPCPPTSLVTFRVDLGLLSPDPNGVHIAGNFQGWNPASTPLTFDTTGGFWYLTTSLPEGDSVFYKFVNGNTWGNDENVPATCGIGAPANRWLVVPTSDTVLPAVCFASCSPCPPTSLVTFRVDLGLLAPDPNGVHIAGNFQGWNPASTPLTFDSTGGFWYLTTSLPEGDSVFYKFINGNTWGNDENVPPACGIGNPLNRWLDVPTSDTVLPVICFSSCTPCTPLPKTSEVTISVNMKGQSVSPEGVHIAGTFNQWNYSEYKMTQIQPNIYQVALTLDTGAFILYRFSNGNTFINQEIISGTCTMFGNRFLHVPSTDTTLPVVCFGLCDTSCATLSIENFSLDRLKAGFSDDVLFINGLPSGGYPVRITLFDLLGKTIFQINEFSQPVWKRHASLPAAPYLLRIELDGKERNFKLLKIH</sequence>
<feature type="domain" description="CBM20" evidence="1">
    <location>
        <begin position="14"/>
        <end position="121"/>
    </location>
</feature>
<keyword evidence="3" id="KW-1185">Reference proteome</keyword>
<dbReference type="RefSeq" id="WP_211306556.1">
    <property type="nucleotide sequence ID" value="NZ_QPJS01000009.1"/>
</dbReference>
<organism evidence="2 3">
    <name type="scientific">Schleiferia thermophila</name>
    <dbReference type="NCBI Taxonomy" id="884107"/>
    <lineage>
        <taxon>Bacteria</taxon>
        <taxon>Pseudomonadati</taxon>
        <taxon>Bacteroidota</taxon>
        <taxon>Flavobacteriia</taxon>
        <taxon>Flavobacteriales</taxon>
        <taxon>Schleiferiaceae</taxon>
        <taxon>Schleiferia</taxon>
    </lineage>
</organism>
<dbReference type="PROSITE" id="PS51166">
    <property type="entry name" value="CBM20"/>
    <property type="match status" value="2"/>
</dbReference>
<evidence type="ECO:0000259" key="1">
    <source>
        <dbReference type="PROSITE" id="PS51166"/>
    </source>
</evidence>
<dbReference type="Gene3D" id="2.60.40.10">
    <property type="entry name" value="Immunoglobulins"/>
    <property type="match status" value="3"/>
</dbReference>
<accession>A0A368ZVU3</accession>
<evidence type="ECO:0000313" key="2">
    <source>
        <dbReference type="EMBL" id="RCX01075.1"/>
    </source>
</evidence>
<proteinExistence type="predicted"/>
<protein>
    <recommendedName>
        <fullName evidence="1">CBM20 domain-containing protein</fullName>
    </recommendedName>
</protein>
<dbReference type="InterPro" id="IPR013783">
    <property type="entry name" value="Ig-like_fold"/>
</dbReference>
<feature type="domain" description="CBM20" evidence="1">
    <location>
        <begin position="123"/>
        <end position="230"/>
    </location>
</feature>
<gene>
    <name evidence="2" type="ORF">DES35_1091</name>
</gene>
<dbReference type="Proteomes" id="UP000253517">
    <property type="component" value="Unassembled WGS sequence"/>
</dbReference>
<dbReference type="GO" id="GO:2001070">
    <property type="term" value="F:starch binding"/>
    <property type="evidence" value="ECO:0007669"/>
    <property type="project" value="InterPro"/>
</dbReference>
<dbReference type="EMBL" id="QPJS01000009">
    <property type="protein sequence ID" value="RCX01075.1"/>
    <property type="molecule type" value="Genomic_DNA"/>
</dbReference>
<dbReference type="InterPro" id="IPR014756">
    <property type="entry name" value="Ig_E-set"/>
</dbReference>
<dbReference type="SUPFAM" id="SSF81296">
    <property type="entry name" value="E set domains"/>
    <property type="match status" value="3"/>
</dbReference>
<dbReference type="InterPro" id="IPR002044">
    <property type="entry name" value="CBM20"/>
</dbReference>
<name>A0A368ZVU3_9FLAO</name>
<dbReference type="SMART" id="SM01065">
    <property type="entry name" value="CBM_2"/>
    <property type="match status" value="3"/>
</dbReference>
<dbReference type="AlphaFoldDB" id="A0A368ZVU3"/>
<evidence type="ECO:0000313" key="3">
    <source>
        <dbReference type="Proteomes" id="UP000253517"/>
    </source>
</evidence>
<comment type="caution">
    <text evidence="2">The sequence shown here is derived from an EMBL/GenBank/DDBJ whole genome shotgun (WGS) entry which is preliminary data.</text>
</comment>
<feature type="non-terminal residue" evidence="2">
    <location>
        <position position="1"/>
    </location>
</feature>